<proteinExistence type="predicted"/>
<dbReference type="KEGG" id="vg:22277084"/>
<dbReference type="RefSeq" id="YP_009099185.1">
    <property type="nucleotide sequence ID" value="NC_025423.1"/>
</dbReference>
<dbReference type="Proteomes" id="UP000027382">
    <property type="component" value="Segment"/>
</dbReference>
<accession>A0A068EU79</accession>
<dbReference type="EMBL" id="KF554508">
    <property type="protein sequence ID" value="AID50576.1"/>
    <property type="molecule type" value="Genomic_DNA"/>
</dbReference>
<organism evidence="1 2">
    <name type="scientific">Bacillus phage CP-51</name>
    <dbReference type="NCBI Taxonomy" id="1391188"/>
    <lineage>
        <taxon>Viruses</taxon>
        <taxon>Duplodnaviria</taxon>
        <taxon>Heunggongvirae</taxon>
        <taxon>Uroviricota</taxon>
        <taxon>Caudoviricetes</taxon>
        <taxon>Herelleviridae</taxon>
        <taxon>Spounavirinae</taxon>
        <taxon>Siminovitchvirus</taxon>
        <taxon>Siminovitchvirus CP51</taxon>
    </lineage>
</organism>
<sequence>MKLIIGKVASGKSQKVIEIAKKHASEGKETLIITSLATELGKRFGEAKQELGVHKSNFMVSSVKPQDSDNPELAVVKCLIPVFGATPSVIIVHAETFSRELVLAIMNLEPVLRAEIYMVVQANSEFAPGVQVVDVEEVIN</sequence>
<protein>
    <submittedName>
        <fullName evidence="1">Putative replication protein</fullName>
    </submittedName>
</protein>
<evidence type="ECO:0000313" key="2">
    <source>
        <dbReference type="Proteomes" id="UP000027382"/>
    </source>
</evidence>
<dbReference type="OrthoDB" id="32307at10239"/>
<dbReference type="GeneID" id="22277084"/>
<name>A0A068EU79_9CAUD</name>
<evidence type="ECO:0000313" key="1">
    <source>
        <dbReference type="EMBL" id="AID50576.1"/>
    </source>
</evidence>
<keyword evidence="2" id="KW-1185">Reference proteome</keyword>
<reference evidence="1" key="1">
    <citation type="journal article" date="2014" name="Virology">
        <title>The odd one out: Bacillus ACT bacteriophage CP-51 exhibits unusual properties compared to related Spounavirinae W.Ph. and Bastille.</title>
        <authorList>
            <person name="Klumpp J."/>
            <person name="Schmuki M."/>
            <person name="Sozhamannan S."/>
            <person name="Beyer W."/>
            <person name="Fouts D.E."/>
            <person name="Bernbach V."/>
            <person name="Calendar R."/>
            <person name="Loessner M.J."/>
        </authorList>
    </citation>
    <scope>NUCLEOTIDE SEQUENCE [LARGE SCALE GENOMIC DNA]</scope>
</reference>